<dbReference type="NCBIfam" id="TIGR03907">
    <property type="entry name" value="QH_beta"/>
    <property type="match status" value="1"/>
</dbReference>
<dbReference type="Proteomes" id="UP000324760">
    <property type="component" value="Chromosome"/>
</dbReference>
<sequence length="375" mass="41592">MKFINMMKPLKALGIAVTGGVLMSGGMTAQASEMHEYLLTVTRPNQLHVIDTETDKLVRSCDVPGIFGNGGIATSPDGRVAYVLSGKWEDVYGIDITDCQLVFSAKQSSKTEQVKTIISMTVSPDGKELYTVQNPVKLHSDHFEVQTPRLAVFNTADGMDAKPVRTFPVDRRITKLGRLDSGEVILGGGDVKAIDPKTGEIRTLAKLQNWDRSPEKWVPPDAFQMHTMGEHIGEYIMPYFTIKWNGDPGDMEKAEFLWGMTRIDTKTGEVESGEVLPFEFIVFNWVTDPNNKDIVYGSFNTLSKHNVKEGKTLAVHNLEHTYYNLNMLEDGSKIYVGGTSSDISVHDPETLEKIGSIQLTGDMSTSDLRIAKLRL</sequence>
<dbReference type="InterPro" id="IPR023879">
    <property type="entry name" value="QH-AmDH_bsu"/>
</dbReference>
<dbReference type="InterPro" id="IPR051200">
    <property type="entry name" value="Host-pathogen_enzymatic-act"/>
</dbReference>
<dbReference type="InterPro" id="IPR011044">
    <property type="entry name" value="Quino_amine_DH_bsu"/>
</dbReference>
<dbReference type="PANTHER" id="PTHR47197">
    <property type="entry name" value="PROTEIN NIRF"/>
    <property type="match status" value="1"/>
</dbReference>
<proteinExistence type="predicted"/>
<dbReference type="KEGG" id="ncu:F0U83_06035"/>
<dbReference type="RefSeq" id="WP_138988679.1">
    <property type="nucleotide sequence ID" value="NZ_CP043869.1"/>
</dbReference>
<feature type="signal peptide" evidence="1">
    <location>
        <begin position="1"/>
        <end position="31"/>
    </location>
</feature>
<dbReference type="PANTHER" id="PTHR47197:SF3">
    <property type="entry name" value="DIHYDRO-HEME D1 DEHYDROGENASE"/>
    <property type="match status" value="1"/>
</dbReference>
<dbReference type="EMBL" id="CP043869">
    <property type="protein sequence ID" value="QEQ96300.1"/>
    <property type="molecule type" value="Genomic_DNA"/>
</dbReference>
<feature type="chain" id="PRO_5024902652" evidence="1">
    <location>
        <begin position="32"/>
        <end position="375"/>
    </location>
</feature>
<protein>
    <submittedName>
        <fullName evidence="2">Quinohemoprotein amine dehydrogenase subunit beta</fullName>
    </submittedName>
</protein>
<dbReference type="OrthoDB" id="5345984at2"/>
<keyword evidence="3" id="KW-1185">Reference proteome</keyword>
<keyword evidence="1" id="KW-0732">Signal</keyword>
<accession>A0A5P1R9J8</accession>
<evidence type="ECO:0000256" key="1">
    <source>
        <dbReference type="SAM" id="SignalP"/>
    </source>
</evidence>
<evidence type="ECO:0000313" key="3">
    <source>
        <dbReference type="Proteomes" id="UP000324760"/>
    </source>
</evidence>
<dbReference type="InterPro" id="IPR015943">
    <property type="entry name" value="WD40/YVTN_repeat-like_dom_sf"/>
</dbReference>
<dbReference type="Gene3D" id="2.130.10.10">
    <property type="entry name" value="YVTN repeat-like/Quinoprotein amine dehydrogenase"/>
    <property type="match status" value="1"/>
</dbReference>
<dbReference type="AlphaFoldDB" id="A0A5P1R9J8"/>
<reference evidence="2 3" key="1">
    <citation type="journal article" date="2019" name="Biochem. Eng. J.">
        <title>Metabolic engineering of the marine bacteria Neptunomonas concharum for the production of acetoin and meso-2,3-butanediol from acetate.</title>
        <authorList>
            <person name="Li W."/>
            <person name="Pu N."/>
            <person name="Liu C.-X."/>
            <person name="Yuan Q.-P."/>
            <person name="Li Z.-J."/>
        </authorList>
    </citation>
    <scope>NUCLEOTIDE SEQUENCE [LARGE SCALE GENOMIC DNA]</scope>
    <source>
        <strain evidence="2 3">JCM17730</strain>
    </source>
</reference>
<organism evidence="2 3">
    <name type="scientific">Neptunomonas concharum</name>
    <dbReference type="NCBI Taxonomy" id="1031538"/>
    <lineage>
        <taxon>Bacteria</taxon>
        <taxon>Pseudomonadati</taxon>
        <taxon>Pseudomonadota</taxon>
        <taxon>Gammaproteobacteria</taxon>
        <taxon>Oceanospirillales</taxon>
        <taxon>Oceanospirillaceae</taxon>
        <taxon>Neptunomonas</taxon>
    </lineage>
</organism>
<gene>
    <name evidence="2" type="primary">peaD</name>
    <name evidence="2" type="ORF">F0U83_06035</name>
</gene>
<evidence type="ECO:0000313" key="2">
    <source>
        <dbReference type="EMBL" id="QEQ96300.1"/>
    </source>
</evidence>
<name>A0A5P1R9J8_9GAMM</name>
<dbReference type="SUPFAM" id="SSF50969">
    <property type="entry name" value="YVTN repeat-like/Quinoprotein amine dehydrogenase"/>
    <property type="match status" value="1"/>
</dbReference>